<proteinExistence type="predicted"/>
<sequence length="501" mass="53041">MKGPDAVALALLAGAVHASAGNGVVQWDIQRSQRPEEFKRLRKRADTFEEVVTNEQARGGYFATCRLGTPGQDVTLQLDTGSSDTWVPDSEAPVCRAAGTEGCRLGTFNPDESSTFEVVGKDQFDIEYVDNSSSKGDYFTDVFEIGGATLQNLTMGLGRRTDIAYGLVGVGYAVNEAIVGTTKSLSSAYPNLPVEMVNEGLINTVAYSLWLNDLDASSGSILFGGIDTKKYKGDLTRIHVYPTQQDSNQQDIFSAFLVALTTVEAVSSSGQDTLTSEAFPIPVVLDSGTTLSYLPTDLARQVWNEVGAIYSPEIGVAVLPCSMQNSKGHFSFGFAGPNGPRINVGMDELVLDLTSGTPPTFLSGQYRGQDVCQFGIQNFTSAPYLLGDTFLRSAYVVYDLVNNQIGIAETDFNSTDSNIVAFPSMSAPIPSATAAPDQNQATNIPAVTSPAYAASSGFMESVDGSENAAPGMSAAWGTGQIVIVGATMVMMALGSGLFVAF</sequence>
<dbReference type="EMBL" id="JAGIZQ010000001">
    <property type="protein sequence ID" value="KAH6650561.1"/>
    <property type="molecule type" value="Genomic_DNA"/>
</dbReference>
<organism evidence="1 2">
    <name type="scientific">Chaetomium tenue</name>
    <dbReference type="NCBI Taxonomy" id="1854479"/>
    <lineage>
        <taxon>Eukaryota</taxon>
        <taxon>Fungi</taxon>
        <taxon>Dikarya</taxon>
        <taxon>Ascomycota</taxon>
        <taxon>Pezizomycotina</taxon>
        <taxon>Sordariomycetes</taxon>
        <taxon>Sordariomycetidae</taxon>
        <taxon>Sordariales</taxon>
        <taxon>Chaetomiaceae</taxon>
        <taxon>Chaetomium</taxon>
    </lineage>
</organism>
<dbReference type="Proteomes" id="UP000724584">
    <property type="component" value="Unassembled WGS sequence"/>
</dbReference>
<evidence type="ECO:0000313" key="2">
    <source>
        <dbReference type="Proteomes" id="UP000724584"/>
    </source>
</evidence>
<reference evidence="1 2" key="1">
    <citation type="journal article" date="2021" name="Nat. Commun.">
        <title>Genetic determinants of endophytism in the Arabidopsis root mycobiome.</title>
        <authorList>
            <person name="Mesny F."/>
            <person name="Miyauchi S."/>
            <person name="Thiergart T."/>
            <person name="Pickel B."/>
            <person name="Atanasova L."/>
            <person name="Karlsson M."/>
            <person name="Huettel B."/>
            <person name="Barry K.W."/>
            <person name="Haridas S."/>
            <person name="Chen C."/>
            <person name="Bauer D."/>
            <person name="Andreopoulos W."/>
            <person name="Pangilinan J."/>
            <person name="LaButti K."/>
            <person name="Riley R."/>
            <person name="Lipzen A."/>
            <person name="Clum A."/>
            <person name="Drula E."/>
            <person name="Henrissat B."/>
            <person name="Kohler A."/>
            <person name="Grigoriev I.V."/>
            <person name="Martin F.M."/>
            <person name="Hacquard S."/>
        </authorList>
    </citation>
    <scope>NUCLEOTIDE SEQUENCE [LARGE SCALE GENOMIC DNA]</scope>
    <source>
        <strain evidence="1 2">MPI-SDFR-AT-0079</strain>
    </source>
</reference>
<accession>A0ACB7PSI9</accession>
<comment type="caution">
    <text evidence="1">The sequence shown here is derived from an EMBL/GenBank/DDBJ whole genome shotgun (WGS) entry which is preliminary data.</text>
</comment>
<keyword evidence="2" id="KW-1185">Reference proteome</keyword>
<protein>
    <submittedName>
        <fullName evidence="1">Aspartic peptidase domain-containing protein</fullName>
    </submittedName>
</protein>
<gene>
    <name evidence="1" type="ORF">F5144DRAFT_481232</name>
</gene>
<evidence type="ECO:0000313" key="1">
    <source>
        <dbReference type="EMBL" id="KAH6650561.1"/>
    </source>
</evidence>
<name>A0ACB7PSI9_9PEZI</name>